<accession>A0A0K2VLK8</accession>
<reference evidence="2" key="1">
    <citation type="submission" date="2014-05" db="EMBL/GenBank/DDBJ databases">
        <authorList>
            <person name="Chronopoulou M."/>
        </authorList>
    </citation>
    <scope>NUCLEOTIDE SEQUENCE</scope>
    <source>
        <tissue evidence="2">Whole organism</tissue>
    </source>
</reference>
<keyword evidence="1" id="KW-0472">Membrane</keyword>
<dbReference type="EMBL" id="HACA01033530">
    <property type="protein sequence ID" value="CDW50891.1"/>
    <property type="molecule type" value="Transcribed_RNA"/>
</dbReference>
<feature type="transmembrane region" description="Helical" evidence="1">
    <location>
        <begin position="6"/>
        <end position="28"/>
    </location>
</feature>
<evidence type="ECO:0000256" key="1">
    <source>
        <dbReference type="SAM" id="Phobius"/>
    </source>
</evidence>
<organism evidence="2">
    <name type="scientific">Lepeophtheirus salmonis</name>
    <name type="common">Salmon louse</name>
    <name type="synonym">Caligus salmonis</name>
    <dbReference type="NCBI Taxonomy" id="72036"/>
    <lineage>
        <taxon>Eukaryota</taxon>
        <taxon>Metazoa</taxon>
        <taxon>Ecdysozoa</taxon>
        <taxon>Arthropoda</taxon>
        <taxon>Crustacea</taxon>
        <taxon>Multicrustacea</taxon>
        <taxon>Hexanauplia</taxon>
        <taxon>Copepoda</taxon>
        <taxon>Siphonostomatoida</taxon>
        <taxon>Caligidae</taxon>
        <taxon>Lepeophtheirus</taxon>
    </lineage>
</organism>
<keyword evidence="1" id="KW-0812">Transmembrane</keyword>
<proteinExistence type="predicted"/>
<dbReference type="AlphaFoldDB" id="A0A0K2VLK8"/>
<protein>
    <submittedName>
        <fullName evidence="2">Uncharacterized protein</fullName>
    </submittedName>
</protein>
<keyword evidence="1" id="KW-1133">Transmembrane helix</keyword>
<name>A0A0K2VLK8_LEPSM</name>
<evidence type="ECO:0000313" key="2">
    <source>
        <dbReference type="EMBL" id="CDW50891.1"/>
    </source>
</evidence>
<sequence length="29" mass="3336">MSNPTMYHISSYTVSGLLLVYHVSYFLLV</sequence>